<feature type="compositionally biased region" description="Pro residues" evidence="1">
    <location>
        <begin position="457"/>
        <end position="466"/>
    </location>
</feature>
<keyword evidence="3" id="KW-0614">Plasmid</keyword>
<feature type="compositionally biased region" description="Acidic residues" evidence="1">
    <location>
        <begin position="518"/>
        <end position="532"/>
    </location>
</feature>
<dbReference type="Pfam" id="PF07514">
    <property type="entry name" value="TraI_2"/>
    <property type="match status" value="1"/>
</dbReference>
<feature type="compositionally biased region" description="Low complexity" evidence="1">
    <location>
        <begin position="443"/>
        <end position="456"/>
    </location>
</feature>
<evidence type="ECO:0000313" key="4">
    <source>
        <dbReference type="Proteomes" id="UP000068210"/>
    </source>
</evidence>
<dbReference type="NCBIfam" id="NF041494">
    <property type="entry name" value="MobH"/>
    <property type="match status" value="1"/>
</dbReference>
<reference evidence="3 4" key="1">
    <citation type="journal article" date="2015" name="PLoS ONE">
        <title>Azotobacter Genomes: The Genome of Azotobacter chroococcum NCIMB 8003 (ATCC 4412).</title>
        <authorList>
            <person name="Robson R.L."/>
            <person name="Jones R."/>
            <person name="Robson R.M."/>
            <person name="Schwartz A."/>
            <person name="Richardson T.H."/>
        </authorList>
    </citation>
    <scope>NUCLEOTIDE SEQUENCE [LARGE SCALE GENOMIC DNA]</scope>
    <source>
        <strain evidence="3 4">NCIMB 8003</strain>
        <plasmid evidence="4">Plasmid pAcX50e</plasmid>
    </source>
</reference>
<dbReference type="RefSeq" id="WP_040107221.1">
    <property type="nucleotide sequence ID" value="NZ_CP010420.1"/>
</dbReference>
<feature type="compositionally biased region" description="Low complexity" evidence="1">
    <location>
        <begin position="507"/>
        <end position="517"/>
    </location>
</feature>
<feature type="compositionally biased region" description="Low complexity" evidence="1">
    <location>
        <begin position="481"/>
        <end position="498"/>
    </location>
</feature>
<proteinExistence type="predicted"/>
<dbReference type="KEGG" id="acx:Achr_e880"/>
<dbReference type="HOGENOM" id="CLU_335506_0_0_6"/>
<dbReference type="AlphaFoldDB" id="A0A0C4WSS7"/>
<sequence>MLLTAIKRWLFGDNYASLFAEAPHPAERLIPPELRPYLENHNWRNLRYPPYQEGYPGKVTGEWLMRHYQRKLIDRIAGSIGLPKDEYQRYVEPILINFAELAHLLPASENHHHAGPGGLLRHSLEVANLTLDGCLTTAFDTAETPARRSTRRWRWNVAGVAAGLLHDAGKALTDLRATDFEGKLEWSPEQETLHQWAGRHKLDRYFLHWNAQRHEKHIQASVALVSPLIPAEARAWIQGGGRDIYDALLDAIAGNRNPAPLTELVRWADSASVRRDLLKGPSHARGGDTGVPVIRLVSDAMLRLLSTGRWTVNAPGSRVWVATDGVYIAWHSAAEEIVSLLVKDGIVAIPRSPETLLAILADHGLAQRRDDGDLYWLVTPQALCRNGKGPALRCLKLSSPDVLFPHVPVPPPTSILLGKEGEQIELIAPNEKSPFDREKPVSAPTAVPAQEPAAAKPQPPRQPEPAPEAEQSGISVPRMPTEPSTPSMPAPAAAEMPSSAPPAPQTAEDAPPASSAEPSDEPPEEAMDDPDAELERMLLGTISPEQRALATSNLESAPEPEAPEFPRKSGKVSLADLLGTPVDGEASPESSAETAPRKAARGKVPLAEMLGTPADAPSAPEPSPEPEATRGKVSLAALLAEPEPAPEPPMPLSASRAEAADSGQEVLLTPEQEARLTPAEIALLEARPAFARKLLTCLGTPQELRPVYGRAFILLDETHFTPDDIQPLFSAGWLWQDFTQEGAPLTRGFYNRTGFLFTAQLSVILCKLAGLDWDIPHISRVPEEKISRYRDYLAAVLEQARPEKVGGVDTLVVNPTQVATLAERLNASVLEIEEAIFSLRDAAKVPVRKKTYIRALPQEVPTHE</sequence>
<accession>A0A0C4WSS7</accession>
<dbReference type="EMBL" id="CP010420">
    <property type="protein sequence ID" value="AJE23679.1"/>
    <property type="molecule type" value="Genomic_DNA"/>
</dbReference>
<protein>
    <submittedName>
        <fullName evidence="3">Type IV conjugative transfer system protein TraI</fullName>
    </submittedName>
</protein>
<dbReference type="Gene3D" id="1.10.3210.40">
    <property type="match status" value="1"/>
</dbReference>
<evidence type="ECO:0000313" key="3">
    <source>
        <dbReference type="EMBL" id="AJE23679.1"/>
    </source>
</evidence>
<geneLocation type="plasmid" evidence="3 4">
    <name>pAcX50e</name>
</geneLocation>
<dbReference type="Proteomes" id="UP000068210">
    <property type="component" value="Plasmid pAcX50e"/>
</dbReference>
<evidence type="ECO:0000259" key="2">
    <source>
        <dbReference type="Pfam" id="PF07514"/>
    </source>
</evidence>
<feature type="region of interest" description="Disordered" evidence="1">
    <location>
        <begin position="428"/>
        <end position="630"/>
    </location>
</feature>
<keyword evidence="4" id="KW-1185">Reference proteome</keyword>
<gene>
    <name evidence="3" type="primary">traI</name>
    <name evidence="3" type="ORF">Achr_e880</name>
</gene>
<organism evidence="3 4">
    <name type="scientific">Azotobacter chroococcum NCIMB 8003</name>
    <dbReference type="NCBI Taxonomy" id="1328314"/>
    <lineage>
        <taxon>Bacteria</taxon>
        <taxon>Pseudomonadati</taxon>
        <taxon>Pseudomonadota</taxon>
        <taxon>Gammaproteobacteria</taxon>
        <taxon>Pseudomonadales</taxon>
        <taxon>Pseudomonadaceae</taxon>
        <taxon>Azotobacter</taxon>
    </lineage>
</organism>
<feature type="domain" description="Uncharacterised" evidence="2">
    <location>
        <begin position="54"/>
        <end position="375"/>
    </location>
</feature>
<name>A0A0C4WSS7_9GAMM</name>
<dbReference type="InterPro" id="IPR011119">
    <property type="entry name" value="Unchr_helicase_relaxase_TraI"/>
</dbReference>
<evidence type="ECO:0000256" key="1">
    <source>
        <dbReference type="SAM" id="MobiDB-lite"/>
    </source>
</evidence>